<dbReference type="InterPro" id="IPR011006">
    <property type="entry name" value="CheY-like_superfamily"/>
</dbReference>
<dbReference type="InterPro" id="IPR009057">
    <property type="entry name" value="Homeodomain-like_sf"/>
</dbReference>
<proteinExistence type="predicted"/>
<evidence type="ECO:0000256" key="6">
    <source>
        <dbReference type="PROSITE-ProRule" id="PRU00169"/>
    </source>
</evidence>
<dbReference type="SUPFAM" id="SSF52172">
    <property type="entry name" value="CheY-like"/>
    <property type="match status" value="1"/>
</dbReference>
<dbReference type="Gene3D" id="1.10.287.130">
    <property type="match status" value="1"/>
</dbReference>
<evidence type="ECO:0000256" key="4">
    <source>
        <dbReference type="ARBA" id="ARBA00023015"/>
    </source>
</evidence>
<dbReference type="Gene3D" id="2.130.10.10">
    <property type="entry name" value="YVTN repeat-like/Quinoprotein amine dehydrogenase"/>
    <property type="match status" value="2"/>
</dbReference>
<gene>
    <name evidence="10" type="ORF">GCM10022210_48150</name>
</gene>
<dbReference type="InterPro" id="IPR013783">
    <property type="entry name" value="Ig-like_fold"/>
</dbReference>
<keyword evidence="3 6" id="KW-0597">Phosphoprotein</keyword>
<sequence length="1409" mass="159117">MAIKPNYEMSLRNSYKVLFSFALILSAIAGYAQRAPDQFSHLSVRDGLPHNQVNCIYKDSKGFIWFGTLSGLAKYNGFDFKVYKHSVSDSTTLDDNDIRSISEGPDGLLWVQSRKGFSLYDERLDRFQRKAAANLRKFSITENKIRALKKFGNTRYLYISMISGFYHYNSQTKKLDHINHVIGKTNTINAVPIVDIGICQNGDLWVLHADLALERLDHADYSVKKRIVTFSNMFPGENATYKVFVDRQDGIWIYDLSNPIGAFYIDPVSYAIQKLNRSSEPVRLNSNVISGIVQAADDKIWIATDHGGINILDKKTNQITYALNSENDPKSLGQNNLTTIYCDDLGTIWAGTYRRGVSYFHPGGIKFQITRIDGVRNSLEYNDINAVTDAGKGRLWIGTNGKGLCYYDRTSKLLKNLQHDPENPNSISNDAIVSITKGKGSELWIGTYGGGLDLFDGSNFRHFSTKSTGGRLSNDRVSGVLKDSFGRFWVTTMGGGINLLDERSQQFKVFLRSPGHLESNYIFNVLEDDLGNIWFATGYGLSVLKRNKSELETILSKDNGGNELINNSVNILRKDNRGNLWIGTREGLSIYNIASNHFYNFTVKDGLPSNNIQSIEPAGSHEFWISTSNGLSKAIVADEQRHKIRFINFDEYDGLQGKEFNRSASCRLSSGELAFAGADGLNIFQPAGIRNLNSKSALVFTDLFLFNQPVKVDEKAEGSVVLRNSINETGSITLNSHQNVFTIAFASLNYLEPHKVKYQYMLSGFDKNWITPDDLSRKATYTNLDAGNYKFLVRASDPDGVWDADLKQLEIHILPPFYKSTLAYILYIISFGIVLYLVRRRGIQKLRSQFSAEQEKRELQISLEQERQAALQMVEQERVEALRIRELDASKIKFITNISHEFRTPLSLILAPVEKILHTKDLHGHLQEQFVVIQNNAARLLNLVNQLLDFRKMEAKQLMLQKSNGEFVSFVKEIVLSFKDLADKKNVDLSFNSMIGEYTFPFDREKIERVLLNILSNSFKFTLENGKVAVFLQTSEHQDSIEVKIRDTGIGIAQDQQEKIFGSFYQIEMPDSIVNQGSGIGLSIAKEFAELHGGHIEIESEPGFGSCFTLILPIPAGEDLKDDAKAPVEAPCKAEQLPGQGEVTPREQKQKKATILLVEDDADLRHYLKNSLGERYLVIEANNGKDGWQKTLFHHPAAVVTDITMPEMNGVELCKKIKSDERTRHLPVILLTAVNGLEQQLYGLESGANDYITKPFSVEILQAKLSNVLSQQESFKKTYQKRLEIKPPEVEVETPDEKFLQELIDYLEKNIANSNFSVDELSNLVLVSRVTLYKRIVALTGKTPLEFIKSFRLQRAAQLLEKGNFTVSQITYKVGFKTTKNFVRSFKNEFGMIPTKYLDSRTARHEPAE</sequence>
<evidence type="ECO:0000256" key="3">
    <source>
        <dbReference type="ARBA" id="ARBA00022553"/>
    </source>
</evidence>
<dbReference type="PROSITE" id="PS01124">
    <property type="entry name" value="HTH_ARAC_FAMILY_2"/>
    <property type="match status" value="1"/>
</dbReference>
<evidence type="ECO:0000259" key="7">
    <source>
        <dbReference type="PROSITE" id="PS01124"/>
    </source>
</evidence>
<dbReference type="InterPro" id="IPR003594">
    <property type="entry name" value="HATPase_dom"/>
</dbReference>
<feature type="modified residue" description="4-aspartylphosphate" evidence="6">
    <location>
        <position position="1202"/>
    </location>
</feature>
<dbReference type="Pfam" id="PF12833">
    <property type="entry name" value="HTH_18"/>
    <property type="match status" value="1"/>
</dbReference>
<reference evidence="11" key="1">
    <citation type="journal article" date="2019" name="Int. J. Syst. Evol. Microbiol.">
        <title>The Global Catalogue of Microorganisms (GCM) 10K type strain sequencing project: providing services to taxonomists for standard genome sequencing and annotation.</title>
        <authorList>
            <consortium name="The Broad Institute Genomics Platform"/>
            <consortium name="The Broad Institute Genome Sequencing Center for Infectious Disease"/>
            <person name="Wu L."/>
            <person name="Ma J."/>
        </authorList>
    </citation>
    <scope>NUCLEOTIDE SEQUENCE [LARGE SCALE GENOMIC DNA]</scope>
    <source>
        <strain evidence="11">JCM 16601</strain>
    </source>
</reference>
<dbReference type="SUPFAM" id="SSF47384">
    <property type="entry name" value="Homodimeric domain of signal transducing histidine kinase"/>
    <property type="match status" value="1"/>
</dbReference>
<feature type="domain" description="Response regulatory" evidence="9">
    <location>
        <begin position="1154"/>
        <end position="1269"/>
    </location>
</feature>
<dbReference type="Gene3D" id="3.30.565.10">
    <property type="entry name" value="Histidine kinase-like ATPase, C-terminal domain"/>
    <property type="match status" value="1"/>
</dbReference>
<dbReference type="InterPro" id="IPR001789">
    <property type="entry name" value="Sig_transdc_resp-reg_receiver"/>
</dbReference>
<keyword evidence="5" id="KW-0804">Transcription</keyword>
<dbReference type="InterPro" id="IPR004358">
    <property type="entry name" value="Sig_transdc_His_kin-like_C"/>
</dbReference>
<accession>A0ABP7QX04</accession>
<dbReference type="Pfam" id="PF02518">
    <property type="entry name" value="HATPase_c"/>
    <property type="match status" value="1"/>
</dbReference>
<dbReference type="InterPro" id="IPR011110">
    <property type="entry name" value="Reg_prop"/>
</dbReference>
<dbReference type="PANTHER" id="PTHR43547:SF2">
    <property type="entry name" value="HYBRID SIGNAL TRANSDUCTION HISTIDINE KINASE C"/>
    <property type="match status" value="1"/>
</dbReference>
<dbReference type="PANTHER" id="PTHR43547">
    <property type="entry name" value="TWO-COMPONENT HISTIDINE KINASE"/>
    <property type="match status" value="1"/>
</dbReference>
<dbReference type="EC" id="2.7.13.3" evidence="2"/>
<keyword evidence="4" id="KW-0805">Transcription regulation</keyword>
<evidence type="ECO:0000313" key="10">
    <source>
        <dbReference type="EMBL" id="GAA3989313.1"/>
    </source>
</evidence>
<comment type="caution">
    <text evidence="10">The sequence shown here is derived from an EMBL/GenBank/DDBJ whole genome shotgun (WGS) entry which is preliminary data.</text>
</comment>
<dbReference type="EMBL" id="BAAAZC010000031">
    <property type="protein sequence ID" value="GAA3989313.1"/>
    <property type="molecule type" value="Genomic_DNA"/>
</dbReference>
<dbReference type="InterPro" id="IPR005467">
    <property type="entry name" value="His_kinase_dom"/>
</dbReference>
<dbReference type="PRINTS" id="PR00344">
    <property type="entry name" value="BCTRLSENSOR"/>
</dbReference>
<dbReference type="Gene3D" id="3.40.50.2300">
    <property type="match status" value="1"/>
</dbReference>
<evidence type="ECO:0000313" key="11">
    <source>
        <dbReference type="Proteomes" id="UP001500742"/>
    </source>
</evidence>
<comment type="catalytic activity">
    <reaction evidence="1">
        <text>ATP + protein L-histidine = ADP + protein N-phospho-L-histidine.</text>
        <dbReference type="EC" id="2.7.13.3"/>
    </reaction>
</comment>
<evidence type="ECO:0000256" key="5">
    <source>
        <dbReference type="ARBA" id="ARBA00023163"/>
    </source>
</evidence>
<keyword evidence="11" id="KW-1185">Reference proteome</keyword>
<dbReference type="SMART" id="SM00342">
    <property type="entry name" value="HTH_ARAC"/>
    <property type="match status" value="1"/>
</dbReference>
<dbReference type="InterPro" id="IPR003661">
    <property type="entry name" value="HisK_dim/P_dom"/>
</dbReference>
<dbReference type="Pfam" id="PF07495">
    <property type="entry name" value="Y_Y_Y"/>
    <property type="match status" value="1"/>
</dbReference>
<dbReference type="SMART" id="SM00387">
    <property type="entry name" value="HATPase_c"/>
    <property type="match status" value="1"/>
</dbReference>
<dbReference type="Pfam" id="PF00072">
    <property type="entry name" value="Response_reg"/>
    <property type="match status" value="1"/>
</dbReference>
<dbReference type="PROSITE" id="PS50110">
    <property type="entry name" value="RESPONSE_REGULATORY"/>
    <property type="match status" value="1"/>
</dbReference>
<protein>
    <recommendedName>
        <fullName evidence="2">histidine kinase</fullName>
        <ecNumber evidence="2">2.7.13.3</ecNumber>
    </recommendedName>
</protein>
<dbReference type="InterPro" id="IPR015943">
    <property type="entry name" value="WD40/YVTN_repeat-like_dom_sf"/>
</dbReference>
<feature type="domain" description="Histidine kinase" evidence="8">
    <location>
        <begin position="897"/>
        <end position="1116"/>
    </location>
</feature>
<evidence type="ECO:0000259" key="8">
    <source>
        <dbReference type="PROSITE" id="PS50109"/>
    </source>
</evidence>
<dbReference type="Pfam" id="PF07494">
    <property type="entry name" value="Reg_prop"/>
    <property type="match status" value="3"/>
</dbReference>
<dbReference type="Pfam" id="PF00512">
    <property type="entry name" value="HisKA"/>
    <property type="match status" value="1"/>
</dbReference>
<evidence type="ECO:0000256" key="2">
    <source>
        <dbReference type="ARBA" id="ARBA00012438"/>
    </source>
</evidence>
<dbReference type="Gene3D" id="2.60.40.10">
    <property type="entry name" value="Immunoglobulins"/>
    <property type="match status" value="1"/>
</dbReference>
<dbReference type="Proteomes" id="UP001500742">
    <property type="component" value="Unassembled WGS sequence"/>
</dbReference>
<dbReference type="SUPFAM" id="SSF46689">
    <property type="entry name" value="Homeodomain-like"/>
    <property type="match status" value="1"/>
</dbReference>
<evidence type="ECO:0000259" key="9">
    <source>
        <dbReference type="PROSITE" id="PS50110"/>
    </source>
</evidence>
<feature type="domain" description="HTH araC/xylS-type" evidence="7">
    <location>
        <begin position="1301"/>
        <end position="1400"/>
    </location>
</feature>
<name>A0ABP7QX04_9SPHI</name>
<dbReference type="InterPro" id="IPR018060">
    <property type="entry name" value="HTH_AraC"/>
</dbReference>
<dbReference type="Gene3D" id="1.10.10.60">
    <property type="entry name" value="Homeodomain-like"/>
    <property type="match status" value="1"/>
</dbReference>
<dbReference type="RefSeq" id="WP_259087052.1">
    <property type="nucleotide sequence ID" value="NZ_BAAAZC010000031.1"/>
</dbReference>
<dbReference type="PROSITE" id="PS50109">
    <property type="entry name" value="HIS_KIN"/>
    <property type="match status" value="1"/>
</dbReference>
<dbReference type="CDD" id="cd00082">
    <property type="entry name" value="HisKA"/>
    <property type="match status" value="1"/>
</dbReference>
<dbReference type="InterPro" id="IPR036890">
    <property type="entry name" value="HATPase_C_sf"/>
</dbReference>
<dbReference type="InterPro" id="IPR036097">
    <property type="entry name" value="HisK_dim/P_sf"/>
</dbReference>
<dbReference type="SMART" id="SM00388">
    <property type="entry name" value="HisKA"/>
    <property type="match status" value="1"/>
</dbReference>
<evidence type="ECO:0000256" key="1">
    <source>
        <dbReference type="ARBA" id="ARBA00000085"/>
    </source>
</evidence>
<dbReference type="SMART" id="SM00448">
    <property type="entry name" value="REC"/>
    <property type="match status" value="1"/>
</dbReference>
<dbReference type="SUPFAM" id="SSF63829">
    <property type="entry name" value="Calcium-dependent phosphotriesterase"/>
    <property type="match status" value="2"/>
</dbReference>
<dbReference type="SUPFAM" id="SSF55874">
    <property type="entry name" value="ATPase domain of HSP90 chaperone/DNA topoisomerase II/histidine kinase"/>
    <property type="match status" value="1"/>
</dbReference>
<organism evidence="10 11">
    <name type="scientific">Mucilaginibacter dorajii</name>
    <dbReference type="NCBI Taxonomy" id="692994"/>
    <lineage>
        <taxon>Bacteria</taxon>
        <taxon>Pseudomonadati</taxon>
        <taxon>Bacteroidota</taxon>
        <taxon>Sphingobacteriia</taxon>
        <taxon>Sphingobacteriales</taxon>
        <taxon>Sphingobacteriaceae</taxon>
        <taxon>Mucilaginibacter</taxon>
    </lineage>
</organism>
<dbReference type="InterPro" id="IPR011123">
    <property type="entry name" value="Y_Y_Y"/>
</dbReference>